<evidence type="ECO:0000256" key="1">
    <source>
        <dbReference type="PIRSR" id="PIRSR602848-1"/>
    </source>
</evidence>
<keyword evidence="1" id="KW-0460">Magnesium</keyword>
<dbReference type="Pfam" id="PF01997">
    <property type="entry name" value="Translin"/>
    <property type="match status" value="1"/>
</dbReference>
<dbReference type="Gene3D" id="1.20.58.2140">
    <property type="match status" value="1"/>
</dbReference>
<keyword evidence="2" id="KW-0175">Coiled coil</keyword>
<dbReference type="PANTHER" id="PTHR10741">
    <property type="entry name" value="TRANSLIN AND TRANSLIN ASSOCIATED PROTEIN X"/>
    <property type="match status" value="1"/>
</dbReference>
<organism evidence="3">
    <name type="scientific">Thermofilum pendens</name>
    <dbReference type="NCBI Taxonomy" id="2269"/>
    <lineage>
        <taxon>Archaea</taxon>
        <taxon>Thermoproteota</taxon>
        <taxon>Thermoprotei</taxon>
        <taxon>Thermofilales</taxon>
        <taxon>Thermofilaceae</taxon>
        <taxon>Thermofilum</taxon>
    </lineage>
</organism>
<dbReference type="AlphaFoldDB" id="A0A7C4B8Y8"/>
<keyword evidence="1" id="KW-0479">Metal-binding</keyword>
<dbReference type="InterPro" id="IPR036081">
    <property type="entry name" value="Translin_sf"/>
</dbReference>
<dbReference type="CDD" id="cd14820">
    <property type="entry name" value="TRAX"/>
    <property type="match status" value="1"/>
</dbReference>
<proteinExistence type="predicted"/>
<dbReference type="InterPro" id="IPR002848">
    <property type="entry name" value="Translin_fam"/>
</dbReference>
<accession>A0A7C4B8Y8</accession>
<name>A0A7C4B8Y8_THEPE</name>
<dbReference type="GO" id="GO:0043565">
    <property type="term" value="F:sequence-specific DNA binding"/>
    <property type="evidence" value="ECO:0007669"/>
    <property type="project" value="InterPro"/>
</dbReference>
<protein>
    <submittedName>
        <fullName evidence="3">Haloacid dehalogenase</fullName>
    </submittedName>
</protein>
<reference evidence="3" key="1">
    <citation type="journal article" date="2020" name="mSystems">
        <title>Genome- and Community-Level Interaction Insights into Carbon Utilization and Element Cycling Functions of Hydrothermarchaeota in Hydrothermal Sediment.</title>
        <authorList>
            <person name="Zhou Z."/>
            <person name="Liu Y."/>
            <person name="Xu W."/>
            <person name="Pan J."/>
            <person name="Luo Z.H."/>
            <person name="Li M."/>
        </authorList>
    </citation>
    <scope>NUCLEOTIDE SEQUENCE [LARGE SCALE GENOMIC DNA]</scope>
    <source>
        <strain evidence="3">SpSt-735</strain>
    </source>
</reference>
<dbReference type="EMBL" id="DTFI01000068">
    <property type="protein sequence ID" value="HGI43195.1"/>
    <property type="molecule type" value="Genomic_DNA"/>
</dbReference>
<feature type="coiled-coil region" evidence="2">
    <location>
        <begin position="4"/>
        <end position="67"/>
    </location>
</feature>
<evidence type="ECO:0000313" key="3">
    <source>
        <dbReference type="EMBL" id="HGI43195.1"/>
    </source>
</evidence>
<sequence>MLEREKLFKELREYENAKDEISQLSLRVTRMSKAVVYSAIRDDWGSAEEALKSLEAEAEKLRELVSRWPMFYGIAAHGLQEYVEAAVVYSFLRYSRLPGREELGVDVYTYLMGVGDAAGELSRKATEELLRGGVKAASRLRDAVEELYLSMLSLEPRDYDLRRKVDYVASQANWITEKLFYAVACRSLRAPQEAAEAGRGQGE</sequence>
<gene>
    <name evidence="3" type="ORF">ENV17_02260</name>
</gene>
<evidence type="ECO:0000256" key="2">
    <source>
        <dbReference type="SAM" id="Coils"/>
    </source>
</evidence>
<comment type="caution">
    <text evidence="3">The sequence shown here is derived from an EMBL/GenBank/DDBJ whole genome shotgun (WGS) entry which is preliminary data.</text>
</comment>
<feature type="binding site" evidence="1">
    <location>
        <position position="84"/>
    </location>
    <ligand>
        <name>Mg(2+)</name>
        <dbReference type="ChEBI" id="CHEBI:18420"/>
    </ligand>
</feature>
<dbReference type="SUPFAM" id="SSF74784">
    <property type="entry name" value="Translin"/>
    <property type="match status" value="1"/>
</dbReference>
<dbReference type="GO" id="GO:0046872">
    <property type="term" value="F:metal ion binding"/>
    <property type="evidence" value="ECO:0007669"/>
    <property type="project" value="UniProtKB-KW"/>
</dbReference>
<dbReference type="NCBIfam" id="NF011157">
    <property type="entry name" value="PRK14562.1-2"/>
    <property type="match status" value="1"/>
</dbReference>